<evidence type="ECO:0000256" key="3">
    <source>
        <dbReference type="SAM" id="Phobius"/>
    </source>
</evidence>
<evidence type="ECO:0000313" key="4">
    <source>
        <dbReference type="EMBL" id="KAF6037030.1"/>
    </source>
</evidence>
<dbReference type="PANTHER" id="PTHR24023">
    <property type="entry name" value="COLLAGEN ALPHA"/>
    <property type="match status" value="1"/>
</dbReference>
<feature type="transmembrane region" description="Helical" evidence="3">
    <location>
        <begin position="25"/>
        <end position="46"/>
    </location>
</feature>
<proteinExistence type="predicted"/>
<dbReference type="GO" id="GO:0005615">
    <property type="term" value="C:extracellular space"/>
    <property type="evidence" value="ECO:0007669"/>
    <property type="project" value="TreeGrafter"/>
</dbReference>
<evidence type="ECO:0000256" key="2">
    <source>
        <dbReference type="SAM" id="MobiDB-lite"/>
    </source>
</evidence>
<accession>A0A7J7KEG0</accession>
<keyword evidence="3" id="KW-0472">Membrane</keyword>
<organism evidence="4 5">
    <name type="scientific">Bugula neritina</name>
    <name type="common">Brown bryozoan</name>
    <name type="synonym">Sertularia neritina</name>
    <dbReference type="NCBI Taxonomy" id="10212"/>
    <lineage>
        <taxon>Eukaryota</taxon>
        <taxon>Metazoa</taxon>
        <taxon>Spiralia</taxon>
        <taxon>Lophotrochozoa</taxon>
        <taxon>Bryozoa</taxon>
        <taxon>Gymnolaemata</taxon>
        <taxon>Cheilostomatida</taxon>
        <taxon>Flustrina</taxon>
        <taxon>Buguloidea</taxon>
        <taxon>Bugulidae</taxon>
        <taxon>Bugula</taxon>
    </lineage>
</organism>
<dbReference type="GO" id="GO:0031012">
    <property type="term" value="C:extracellular matrix"/>
    <property type="evidence" value="ECO:0007669"/>
    <property type="project" value="TreeGrafter"/>
</dbReference>
<dbReference type="InterPro" id="IPR050149">
    <property type="entry name" value="Collagen_superfamily"/>
</dbReference>
<keyword evidence="3" id="KW-1133">Transmembrane helix</keyword>
<reference evidence="4" key="1">
    <citation type="submission" date="2020-06" db="EMBL/GenBank/DDBJ databases">
        <title>Draft genome of Bugula neritina, a colonial animal packing powerful symbionts and potential medicines.</title>
        <authorList>
            <person name="Rayko M."/>
        </authorList>
    </citation>
    <scope>NUCLEOTIDE SEQUENCE [LARGE SCALE GENOMIC DNA]</scope>
    <source>
        <strain evidence="4">Kwan_BN1</strain>
    </source>
</reference>
<protein>
    <submittedName>
        <fullName evidence="4">Uncharacterized protein</fullName>
    </submittedName>
</protein>
<feature type="coiled-coil region" evidence="1">
    <location>
        <begin position="77"/>
        <end position="129"/>
    </location>
</feature>
<gene>
    <name evidence="4" type="ORF">EB796_004665</name>
</gene>
<dbReference type="EMBL" id="VXIV02000633">
    <property type="protein sequence ID" value="KAF6037030.1"/>
    <property type="molecule type" value="Genomic_DNA"/>
</dbReference>
<dbReference type="PANTHER" id="PTHR24023:SF1082">
    <property type="entry name" value="COLLAGEN TRIPLE HELIX REPEAT"/>
    <property type="match status" value="1"/>
</dbReference>
<name>A0A7J7KEG0_BUGNE</name>
<keyword evidence="3" id="KW-0812">Transmembrane</keyword>
<dbReference type="AlphaFoldDB" id="A0A7J7KEG0"/>
<keyword evidence="1" id="KW-0175">Coiled coil</keyword>
<dbReference type="InterPro" id="IPR008160">
    <property type="entry name" value="Collagen"/>
</dbReference>
<dbReference type="Proteomes" id="UP000593567">
    <property type="component" value="Unassembled WGS sequence"/>
</dbReference>
<feature type="compositionally biased region" description="Low complexity" evidence="2">
    <location>
        <begin position="398"/>
        <end position="409"/>
    </location>
</feature>
<dbReference type="Pfam" id="PF01391">
    <property type="entry name" value="Collagen"/>
    <property type="match status" value="1"/>
</dbReference>
<dbReference type="OrthoDB" id="5983381at2759"/>
<sequence length="483" mass="52640">MEEKQIKKEPATPTWKEIMKGSTHWIVVVLCIINLILWFVLLTYTVTQFSSLYRDIDSISSATREKPSAATLTQTKQEVEEKLIVRLTEEIRSVRREGERERMSLKKENQELKEKLLSLETQYDNFKRFWKEMVEKVVSHENKSEVREERPEVNTSFVFIMTNTSTESDSTDSGSSESPLLIDGEVLEDTNTNAVNYSLVQWTNESVVYNTEESSNITQGNQHSYEPKMKKTSFRGFHQIPLPNEESYSSYDDTNLPLPEEIIGLFDYDTHNTWFCIACRQGPKGDRGDDGIHGLPGINGATGLKGEPGVSGSAGAQGEKGDKGMQGDNGEDGEPGNRGRPGVYGEKGDKGISGEKGSVGVRGEPGVRGAHGLKGDSGKLGMQGVRGNQGLTGDKGDSGSPGSPGIPGLDGRKGDKGASGYPGLPGKDGREVVIPDLFPTDVISTIMNTTLELMEIGDDALSSGLVDFLLALTGGKLYTDDTL</sequence>
<evidence type="ECO:0000256" key="1">
    <source>
        <dbReference type="SAM" id="Coils"/>
    </source>
</evidence>
<comment type="caution">
    <text evidence="4">The sequence shown here is derived from an EMBL/GenBank/DDBJ whole genome shotgun (WGS) entry which is preliminary data.</text>
</comment>
<evidence type="ECO:0000313" key="5">
    <source>
        <dbReference type="Proteomes" id="UP000593567"/>
    </source>
</evidence>
<keyword evidence="5" id="KW-1185">Reference proteome</keyword>
<feature type="region of interest" description="Disordered" evidence="2">
    <location>
        <begin position="288"/>
        <end position="427"/>
    </location>
</feature>